<evidence type="ECO:0000256" key="3">
    <source>
        <dbReference type="ARBA" id="ARBA00022737"/>
    </source>
</evidence>
<dbReference type="PANTHER" id="PTHR11685">
    <property type="entry name" value="RBR FAMILY RING FINGER AND IBR DOMAIN-CONTAINING"/>
    <property type="match status" value="1"/>
</dbReference>
<evidence type="ECO:0000256" key="6">
    <source>
        <dbReference type="ARBA" id="ARBA00022833"/>
    </source>
</evidence>
<keyword evidence="1" id="KW-0808">Transferase</keyword>
<dbReference type="PROSITE" id="PS51873">
    <property type="entry name" value="TRIAD"/>
    <property type="match status" value="1"/>
</dbReference>
<sequence length="74" mass="8179">MSLCRSSWHPHSPCPQAQTGPPGIPFDSDLIKCCPMCAVPIEKDEGCAQMMCKRCKHVFCWYCLASLDGTYPAV</sequence>
<reference evidence="8" key="2">
    <citation type="journal article" date="2017" name="J. Med. Entomol.">
        <title>Transcriptome Analysis of the Triatoma infestans (Hemiptera: Reduviidae) Integument.</title>
        <authorList>
            <person name="Calderon-Fernandez G.M."/>
            <person name="Moriconi D.E."/>
            <person name="Dulbecco A.B."/>
            <person name="Juarez M.P."/>
        </authorList>
    </citation>
    <scope>NUCLEOTIDE SEQUENCE</scope>
    <source>
        <strain evidence="8">Int1</strain>
        <tissue evidence="8">Integument</tissue>
    </source>
</reference>
<dbReference type="GO" id="GO:0004842">
    <property type="term" value="F:ubiquitin-protein transferase activity"/>
    <property type="evidence" value="ECO:0007669"/>
    <property type="project" value="InterPro"/>
</dbReference>
<keyword evidence="6" id="KW-0862">Zinc</keyword>
<dbReference type="SUPFAM" id="SSF57850">
    <property type="entry name" value="RING/U-box"/>
    <property type="match status" value="1"/>
</dbReference>
<dbReference type="GO" id="GO:0016567">
    <property type="term" value="P:protein ubiquitination"/>
    <property type="evidence" value="ECO:0007669"/>
    <property type="project" value="InterPro"/>
</dbReference>
<dbReference type="PROSITE" id="PS00518">
    <property type="entry name" value="ZF_RING_1"/>
    <property type="match status" value="1"/>
</dbReference>
<evidence type="ECO:0000256" key="2">
    <source>
        <dbReference type="ARBA" id="ARBA00022723"/>
    </source>
</evidence>
<dbReference type="Pfam" id="PF22191">
    <property type="entry name" value="IBR_1"/>
    <property type="match status" value="1"/>
</dbReference>
<keyword evidence="2" id="KW-0479">Metal-binding</keyword>
<evidence type="ECO:0000256" key="1">
    <source>
        <dbReference type="ARBA" id="ARBA00022679"/>
    </source>
</evidence>
<evidence type="ECO:0000256" key="4">
    <source>
        <dbReference type="ARBA" id="ARBA00022771"/>
    </source>
</evidence>
<dbReference type="AlphaFoldDB" id="A0A161M227"/>
<dbReference type="InterPro" id="IPR031127">
    <property type="entry name" value="E3_UB_ligase_RBR"/>
</dbReference>
<reference evidence="8" key="1">
    <citation type="submission" date="2016-04" db="EMBL/GenBank/DDBJ databases">
        <authorList>
            <person name="Calderon-Fernandez G.M.Sr."/>
        </authorList>
    </citation>
    <scope>NUCLEOTIDE SEQUENCE</scope>
    <source>
        <strain evidence="8">Int1</strain>
        <tissue evidence="8">Integument</tissue>
    </source>
</reference>
<keyword evidence="4" id="KW-0863">Zinc-finger</keyword>
<evidence type="ECO:0000313" key="8">
    <source>
        <dbReference type="EMBL" id="JAR97944.1"/>
    </source>
</evidence>
<dbReference type="EMBL" id="GEMB01005374">
    <property type="protein sequence ID" value="JAR97944.1"/>
    <property type="molecule type" value="Transcribed_RNA"/>
</dbReference>
<evidence type="ECO:0000259" key="7">
    <source>
        <dbReference type="PROSITE" id="PS51873"/>
    </source>
</evidence>
<evidence type="ECO:0000256" key="5">
    <source>
        <dbReference type="ARBA" id="ARBA00022786"/>
    </source>
</evidence>
<dbReference type="Gene3D" id="1.20.120.1750">
    <property type="match status" value="1"/>
</dbReference>
<dbReference type="GO" id="GO:0008270">
    <property type="term" value="F:zinc ion binding"/>
    <property type="evidence" value="ECO:0007669"/>
    <property type="project" value="UniProtKB-KW"/>
</dbReference>
<accession>A0A161M227</accession>
<keyword evidence="5" id="KW-0833">Ubl conjugation pathway</keyword>
<dbReference type="InterPro" id="IPR044066">
    <property type="entry name" value="TRIAD_supradom"/>
</dbReference>
<name>A0A161M227_TRIIF</name>
<protein>
    <submittedName>
        <fullName evidence="8">E3 ubiquitin-protein ligase rnf144a</fullName>
    </submittedName>
</protein>
<feature type="domain" description="RING-type" evidence="7">
    <location>
        <begin position="1"/>
        <end position="74"/>
    </location>
</feature>
<organism evidence="8">
    <name type="scientific">Triatoma infestans</name>
    <name type="common">Assassin bug</name>
    <dbReference type="NCBI Taxonomy" id="30076"/>
    <lineage>
        <taxon>Eukaryota</taxon>
        <taxon>Metazoa</taxon>
        <taxon>Ecdysozoa</taxon>
        <taxon>Arthropoda</taxon>
        <taxon>Hexapoda</taxon>
        <taxon>Insecta</taxon>
        <taxon>Pterygota</taxon>
        <taxon>Neoptera</taxon>
        <taxon>Paraneoptera</taxon>
        <taxon>Hemiptera</taxon>
        <taxon>Heteroptera</taxon>
        <taxon>Panheteroptera</taxon>
        <taxon>Cimicomorpha</taxon>
        <taxon>Reduviidae</taxon>
        <taxon>Triatominae</taxon>
        <taxon>Triatoma</taxon>
    </lineage>
</organism>
<proteinExistence type="predicted"/>
<keyword evidence="3" id="KW-0677">Repeat</keyword>
<dbReference type="InterPro" id="IPR017907">
    <property type="entry name" value="Znf_RING_CS"/>
</dbReference>